<comment type="similarity">
    <text evidence="1">Belongs to the OPI10 family.</text>
</comment>
<evidence type="ECO:0000313" key="5">
    <source>
        <dbReference type="Proteomes" id="UP001162164"/>
    </source>
</evidence>
<evidence type="ECO:0000259" key="3">
    <source>
        <dbReference type="Pfam" id="PF21057"/>
    </source>
</evidence>
<evidence type="ECO:0000313" key="4">
    <source>
        <dbReference type="EMBL" id="KAJ8981596.1"/>
    </source>
</evidence>
<reference evidence="4" key="1">
    <citation type="journal article" date="2023" name="Insect Mol. Biol.">
        <title>Genome sequencing provides insights into the evolution of gene families encoding plant cell wall-degrading enzymes in longhorned beetles.</title>
        <authorList>
            <person name="Shin N.R."/>
            <person name="Okamura Y."/>
            <person name="Kirsch R."/>
            <person name="Pauchet Y."/>
        </authorList>
    </citation>
    <scope>NUCLEOTIDE SEQUENCE</scope>
    <source>
        <strain evidence="4">MMC_N1</strain>
    </source>
</reference>
<evidence type="ECO:0000259" key="2">
    <source>
        <dbReference type="Pfam" id="PF05603"/>
    </source>
</evidence>
<name>A0ABQ9JUR9_9CUCU</name>
<dbReference type="EMBL" id="JAPWTJ010000175">
    <property type="protein sequence ID" value="KAJ8981596.1"/>
    <property type="molecule type" value="Genomic_DNA"/>
</dbReference>
<dbReference type="PANTHER" id="PTHR12925">
    <property type="entry name" value="HIKESHI FAMILY MEMBER"/>
    <property type="match status" value="1"/>
</dbReference>
<evidence type="ECO:0000256" key="1">
    <source>
        <dbReference type="ARBA" id="ARBA00006623"/>
    </source>
</evidence>
<evidence type="ECO:0008006" key="6">
    <source>
        <dbReference type="Google" id="ProtNLM"/>
    </source>
</evidence>
<comment type="caution">
    <text evidence="4">The sequence shown here is derived from an EMBL/GenBank/DDBJ whole genome shotgun (WGS) entry which is preliminary data.</text>
</comment>
<gene>
    <name evidence="4" type="ORF">NQ317_011875</name>
</gene>
<keyword evidence="5" id="KW-1185">Reference proteome</keyword>
<feature type="domain" description="Hikeshi-like N-terminal" evidence="2">
    <location>
        <begin position="7"/>
        <end position="127"/>
    </location>
</feature>
<dbReference type="InterPro" id="IPR031318">
    <property type="entry name" value="OPI10"/>
</dbReference>
<sequence>MAMFGVIVSGRLVQTEFQQISATQFVTVINDADNVNHIVVFLTGAVPFPEGTAGQVYFSWPDPHAPPNWQCLGYISNQKPSVIFKVSNIRKLHEMGDYSNMMFGQSHIVHNAQIGISIEPLSNIQEVPQANTIESNLTFAQKMLENFMNYVLSYTINQSNMVPDPTATYVPLSTVQNWYTNFERRLQQNPNFWK</sequence>
<dbReference type="Proteomes" id="UP001162164">
    <property type="component" value="Unassembled WGS sequence"/>
</dbReference>
<accession>A0ABQ9JUR9</accession>
<feature type="domain" description="Hikeshi-like C-terminal" evidence="3">
    <location>
        <begin position="137"/>
        <end position="194"/>
    </location>
</feature>
<dbReference type="Pfam" id="PF05603">
    <property type="entry name" value="Hikeshi-like_N"/>
    <property type="match status" value="1"/>
</dbReference>
<dbReference type="PANTHER" id="PTHR12925:SF0">
    <property type="entry name" value="PROTEIN HIKESHI"/>
    <property type="match status" value="1"/>
</dbReference>
<protein>
    <recommendedName>
        <fullName evidence="6">Hikeshi-like domain-containing protein</fullName>
    </recommendedName>
</protein>
<dbReference type="InterPro" id="IPR048364">
    <property type="entry name" value="Hikeshi-like_C"/>
</dbReference>
<organism evidence="4 5">
    <name type="scientific">Molorchus minor</name>
    <dbReference type="NCBI Taxonomy" id="1323400"/>
    <lineage>
        <taxon>Eukaryota</taxon>
        <taxon>Metazoa</taxon>
        <taxon>Ecdysozoa</taxon>
        <taxon>Arthropoda</taxon>
        <taxon>Hexapoda</taxon>
        <taxon>Insecta</taxon>
        <taxon>Pterygota</taxon>
        <taxon>Neoptera</taxon>
        <taxon>Endopterygota</taxon>
        <taxon>Coleoptera</taxon>
        <taxon>Polyphaga</taxon>
        <taxon>Cucujiformia</taxon>
        <taxon>Chrysomeloidea</taxon>
        <taxon>Cerambycidae</taxon>
        <taxon>Lamiinae</taxon>
        <taxon>Monochamini</taxon>
        <taxon>Molorchus</taxon>
    </lineage>
</organism>
<proteinExistence type="inferred from homology"/>
<dbReference type="Pfam" id="PF21057">
    <property type="entry name" value="Hikeshi-like_C"/>
    <property type="match status" value="1"/>
</dbReference>
<dbReference type="InterPro" id="IPR008493">
    <property type="entry name" value="Hikeshi-like_N"/>
</dbReference>